<evidence type="ECO:0000259" key="10">
    <source>
        <dbReference type="PROSITE" id="PS51935"/>
    </source>
</evidence>
<evidence type="ECO:0000256" key="5">
    <source>
        <dbReference type="ARBA" id="ARBA00022807"/>
    </source>
</evidence>
<dbReference type="InterPro" id="IPR038765">
    <property type="entry name" value="Papain-like_cys_pep_sf"/>
</dbReference>
<feature type="domain" description="NlpC/P60" evidence="10">
    <location>
        <begin position="376"/>
        <end position="491"/>
    </location>
</feature>
<evidence type="ECO:0000256" key="4">
    <source>
        <dbReference type="ARBA" id="ARBA00022801"/>
    </source>
</evidence>
<dbReference type="STRING" id="215200.SAMN05216454_10736"/>
<name>A0A1H8I4T1_9FIRM</name>
<dbReference type="SMART" id="SM00287">
    <property type="entry name" value="SH3b"/>
    <property type="match status" value="1"/>
</dbReference>
<dbReference type="SUPFAM" id="SSF69360">
    <property type="entry name" value="Cell wall binding repeat"/>
    <property type="match status" value="1"/>
</dbReference>
<dbReference type="PROSITE" id="PS51170">
    <property type="entry name" value="CW"/>
    <property type="match status" value="2"/>
</dbReference>
<gene>
    <name evidence="11" type="ORF">SAMN05216454_10736</name>
</gene>
<dbReference type="Gene3D" id="2.30.30.40">
    <property type="entry name" value="SH3 Domains"/>
    <property type="match status" value="1"/>
</dbReference>
<evidence type="ECO:0000256" key="8">
    <source>
        <dbReference type="SAM" id="SignalP"/>
    </source>
</evidence>
<dbReference type="RefSeq" id="WP_091975526.1">
    <property type="nucleotide sequence ID" value="NZ_FODF01000007.1"/>
</dbReference>
<feature type="region of interest" description="Disordered" evidence="7">
    <location>
        <begin position="45"/>
        <end position="74"/>
    </location>
</feature>
<keyword evidence="4" id="KW-0378">Hydrolase</keyword>
<comment type="similarity">
    <text evidence="1">Belongs to the peptidase C40 family.</text>
</comment>
<dbReference type="Pfam" id="PF00877">
    <property type="entry name" value="NLPC_P60"/>
    <property type="match status" value="1"/>
</dbReference>
<evidence type="ECO:0000256" key="2">
    <source>
        <dbReference type="ARBA" id="ARBA00022670"/>
    </source>
</evidence>
<dbReference type="GO" id="GO:0008234">
    <property type="term" value="F:cysteine-type peptidase activity"/>
    <property type="evidence" value="ECO:0007669"/>
    <property type="project" value="UniProtKB-KW"/>
</dbReference>
<dbReference type="Pfam" id="PF19127">
    <property type="entry name" value="Choline_bind_3"/>
    <property type="match status" value="1"/>
</dbReference>
<dbReference type="InterPro" id="IPR003646">
    <property type="entry name" value="SH3-like_bac-type"/>
</dbReference>
<proteinExistence type="inferred from homology"/>
<keyword evidence="3" id="KW-0677">Repeat</keyword>
<dbReference type="PANTHER" id="PTHR47359">
    <property type="entry name" value="PEPTIDOGLYCAN DL-ENDOPEPTIDASE CWLO"/>
    <property type="match status" value="1"/>
</dbReference>
<accession>A0A1H8I4T1</accession>
<evidence type="ECO:0000259" key="9">
    <source>
        <dbReference type="PROSITE" id="PS51781"/>
    </source>
</evidence>
<feature type="chain" id="PRO_5039124198" evidence="8">
    <location>
        <begin position="26"/>
        <end position="491"/>
    </location>
</feature>
<dbReference type="GO" id="GO:0006508">
    <property type="term" value="P:proteolysis"/>
    <property type="evidence" value="ECO:0007669"/>
    <property type="project" value="UniProtKB-KW"/>
</dbReference>
<dbReference type="PROSITE" id="PS51935">
    <property type="entry name" value="NLPC_P60"/>
    <property type="match status" value="1"/>
</dbReference>
<dbReference type="InterPro" id="IPR051794">
    <property type="entry name" value="PG_Endopeptidase_C40"/>
</dbReference>
<organism evidence="11 12">
    <name type="scientific">Peptostreptococcus russellii</name>
    <dbReference type="NCBI Taxonomy" id="215200"/>
    <lineage>
        <taxon>Bacteria</taxon>
        <taxon>Bacillati</taxon>
        <taxon>Bacillota</taxon>
        <taxon>Clostridia</taxon>
        <taxon>Peptostreptococcales</taxon>
        <taxon>Peptostreptococcaceae</taxon>
        <taxon>Peptostreptococcus</taxon>
    </lineage>
</organism>
<evidence type="ECO:0000256" key="3">
    <source>
        <dbReference type="ARBA" id="ARBA00022737"/>
    </source>
</evidence>
<feature type="domain" description="SH3b" evidence="9">
    <location>
        <begin position="310"/>
        <end position="375"/>
    </location>
</feature>
<protein>
    <submittedName>
        <fullName evidence="11">Putative cell wall binding repeat-containing protein</fullName>
    </submittedName>
</protein>
<reference evidence="11 12" key="1">
    <citation type="submission" date="2016-10" db="EMBL/GenBank/DDBJ databases">
        <authorList>
            <person name="de Groot N.N."/>
        </authorList>
    </citation>
    <scope>NUCLEOTIDE SEQUENCE [LARGE SCALE GENOMIC DNA]</scope>
    <source>
        <strain evidence="11 12">Calf135</strain>
    </source>
</reference>
<dbReference type="Proteomes" id="UP000199512">
    <property type="component" value="Unassembled WGS sequence"/>
</dbReference>
<dbReference type="Pfam" id="PF01473">
    <property type="entry name" value="Choline_bind_1"/>
    <property type="match status" value="2"/>
</dbReference>
<dbReference type="Gene3D" id="2.10.270.10">
    <property type="entry name" value="Cholin Binding"/>
    <property type="match status" value="2"/>
</dbReference>
<dbReference type="Pfam" id="PF08239">
    <property type="entry name" value="SH3_3"/>
    <property type="match status" value="1"/>
</dbReference>
<dbReference type="InterPro" id="IPR000064">
    <property type="entry name" value="NLP_P60_dom"/>
</dbReference>
<keyword evidence="5" id="KW-0788">Thiol protease</keyword>
<keyword evidence="8" id="KW-0732">Signal</keyword>
<evidence type="ECO:0000256" key="1">
    <source>
        <dbReference type="ARBA" id="ARBA00007074"/>
    </source>
</evidence>
<dbReference type="OrthoDB" id="9808890at2"/>
<evidence type="ECO:0000313" key="12">
    <source>
        <dbReference type="Proteomes" id="UP000199512"/>
    </source>
</evidence>
<dbReference type="PROSITE" id="PS51781">
    <property type="entry name" value="SH3B"/>
    <property type="match status" value="1"/>
</dbReference>
<evidence type="ECO:0000256" key="6">
    <source>
        <dbReference type="PROSITE-ProRule" id="PRU00591"/>
    </source>
</evidence>
<dbReference type="InterPro" id="IPR018337">
    <property type="entry name" value="Cell_wall/Cho-bd_repeat"/>
</dbReference>
<evidence type="ECO:0000256" key="7">
    <source>
        <dbReference type="SAM" id="MobiDB-lite"/>
    </source>
</evidence>
<dbReference type="AlphaFoldDB" id="A0A1H8I4T1"/>
<dbReference type="SUPFAM" id="SSF54001">
    <property type="entry name" value="Cysteine proteinases"/>
    <property type="match status" value="1"/>
</dbReference>
<feature type="signal peptide" evidence="8">
    <location>
        <begin position="1"/>
        <end position="25"/>
    </location>
</feature>
<dbReference type="PANTHER" id="PTHR47359:SF3">
    <property type="entry name" value="NLP_P60 DOMAIN-CONTAINING PROTEIN-RELATED"/>
    <property type="match status" value="1"/>
</dbReference>
<evidence type="ECO:0000313" key="11">
    <source>
        <dbReference type="EMBL" id="SEN63374.1"/>
    </source>
</evidence>
<dbReference type="EMBL" id="FODF01000007">
    <property type="protein sequence ID" value="SEN63374.1"/>
    <property type="molecule type" value="Genomic_DNA"/>
</dbReference>
<feature type="repeat" description="Cell wall-binding" evidence="6">
    <location>
        <begin position="153"/>
        <end position="172"/>
    </location>
</feature>
<keyword evidence="2" id="KW-0645">Protease</keyword>
<dbReference type="Gene3D" id="3.90.1720.10">
    <property type="entry name" value="endopeptidase domain like (from Nostoc punctiforme)"/>
    <property type="match status" value="1"/>
</dbReference>
<sequence length="491" mass="55073">MQLKKNSHKKIIAVALVALMMTSGAGTRMSLADTVEQTESITETIQNDNTLDDSTSSENISVDESSQENNVPNKVNSVNGEVIETKPEGNIVEESTLETEDLNNAAKTSAKSFEGFANENGKWYFYSNGQRKKGWVDYKGVKYYILNTYQLPQNMWRMIQGHKYYFNKDGVMIRDQKMTIDGKVYQFNKEGHLIPNDTTTPVGIIPEEQKAIYDQGEKNLIEAKNNKKFGVINEGGTWYKYEDGKRTRGWYKEGNKTYYFLNTFNRAENMWRKINGKLYYFGSDGAMYNNTIKYIGNQTYKFNADGSLDEKAATTIALMDISIRVSPDNTSQIIGKFMKGNGVEVLDKSGNYSKVRTGDGKVTGWIPSNSILALRQEKINAVISVAKSKLGSPYVWGATGPSSFDCSGLMVYSFKHGAGINLPRVSKHQATVGRYVSRSDLRPGDLIFWGNPVYHVALYIGDGKYIHAPQPGDYVRISNLGGYTTARRIIE</sequence>
<keyword evidence="12" id="KW-1185">Reference proteome</keyword>
<feature type="repeat" description="Cell wall-binding" evidence="6">
    <location>
        <begin position="268"/>
        <end position="287"/>
    </location>
</feature>